<keyword evidence="2" id="KW-0812">Transmembrane</keyword>
<dbReference type="Pfam" id="PF14224">
    <property type="entry name" value="DUF4331"/>
    <property type="match status" value="1"/>
</dbReference>
<dbReference type="RefSeq" id="WP_207225890.1">
    <property type="nucleotide sequence ID" value="NZ_POQT01000023.1"/>
</dbReference>
<comment type="caution">
    <text evidence="3">The sequence shown here is derived from an EMBL/GenBank/DDBJ whole genome shotgun (WGS) entry which is preliminary data.</text>
</comment>
<gene>
    <name evidence="3" type="ORF">BKA19_3730</name>
</gene>
<keyword evidence="2" id="KW-0472">Membrane</keyword>
<proteinExistence type="predicted"/>
<feature type="compositionally biased region" description="Gly residues" evidence="1">
    <location>
        <begin position="522"/>
        <end position="532"/>
    </location>
</feature>
<evidence type="ECO:0000313" key="3">
    <source>
        <dbReference type="EMBL" id="RZU33981.1"/>
    </source>
</evidence>
<protein>
    <submittedName>
        <fullName evidence="3">Uncharacterized protein DUF4331</fullName>
    </submittedName>
</protein>
<keyword evidence="2" id="KW-1133">Transmembrane helix</keyword>
<evidence type="ECO:0000256" key="1">
    <source>
        <dbReference type="SAM" id="MobiDB-lite"/>
    </source>
</evidence>
<reference evidence="3 4" key="1">
    <citation type="submission" date="2019-02" db="EMBL/GenBank/DDBJ databases">
        <title>Sequencing the genomes of 1000 actinobacteria strains.</title>
        <authorList>
            <person name="Klenk H.-P."/>
        </authorList>
    </citation>
    <scope>NUCLEOTIDE SEQUENCE [LARGE SCALE GENOMIC DNA]</scope>
    <source>
        <strain evidence="3 4">DSM 44509</strain>
    </source>
</reference>
<accession>A0A4Q7YCI2</accession>
<name>A0A4Q7YCI2_9ACTN</name>
<dbReference type="AlphaFoldDB" id="A0A4Q7YCI2"/>
<sequence>MIAAGGLLAGSTVLGLLPTMAGASSHREAPLIASDPAVDNTDVYAFSSPENPDNVAFVANWIPFEEPNGGPNFYPWSDDAEYLINIDNDGDAVADLIYRWRFTTDDRRGTDTFLYNNGPVTSLDDENLLFRQNFTLDVSTDGGATYGSPVAEGPVAPSFTGPASMGSSQDYVDNLRTPAITEVGGGGRTLTTQAEDSFFLDLRIFDLLYGGDLSERGVDTLAGYNVNSIVLEVPKTEVAIDGNAADNPVIGVWSTTTRPTLRDADGTAADANTGFTQVSRLGNPLVNEVVVPTGLKDAFNAIPPAQDAEAADGAVVDRVLNPEVPALIEAIYGVPAPATPRWDLFEVFLTGVVSTETYDIDQDPATANPIDVDLNSQTINAGGVSNEEFQPSEMLRLNMSITGPTGLDMKPLHEASRLGVIGGDIQGFPNGRRLADDVVDIELLALEGIYDASNPGDRQAAFDALKEGDKVNSNDNAFSASFPYIAGPNTQAVNKGGGTGAGGTDMPPGNGTPGKPMVPAASGGGSDQGSTGGKPAAQPQVAKPAAQPQANGYPRGGVETGAGGIEDTLLPVLTGSAALLLIGAGAGSLIRGRALRRATSGMPEA</sequence>
<organism evidence="3 4">
    <name type="scientific">Blastococcus saxobsidens</name>
    <dbReference type="NCBI Taxonomy" id="138336"/>
    <lineage>
        <taxon>Bacteria</taxon>
        <taxon>Bacillati</taxon>
        <taxon>Actinomycetota</taxon>
        <taxon>Actinomycetes</taxon>
        <taxon>Geodermatophilales</taxon>
        <taxon>Geodermatophilaceae</taxon>
        <taxon>Blastococcus</taxon>
    </lineage>
</organism>
<keyword evidence="4" id="KW-1185">Reference proteome</keyword>
<evidence type="ECO:0000256" key="2">
    <source>
        <dbReference type="SAM" id="Phobius"/>
    </source>
</evidence>
<dbReference type="EMBL" id="SHKV01000001">
    <property type="protein sequence ID" value="RZU33981.1"/>
    <property type="molecule type" value="Genomic_DNA"/>
</dbReference>
<dbReference type="Proteomes" id="UP000292507">
    <property type="component" value="Unassembled WGS sequence"/>
</dbReference>
<feature type="region of interest" description="Disordered" evidence="1">
    <location>
        <begin position="491"/>
        <end position="559"/>
    </location>
</feature>
<dbReference type="InterPro" id="IPR025566">
    <property type="entry name" value="DUF4331"/>
</dbReference>
<feature type="transmembrane region" description="Helical" evidence="2">
    <location>
        <begin position="569"/>
        <end position="590"/>
    </location>
</feature>
<evidence type="ECO:0000313" key="4">
    <source>
        <dbReference type="Proteomes" id="UP000292507"/>
    </source>
</evidence>
<feature type="compositionally biased region" description="Low complexity" evidence="1">
    <location>
        <begin position="533"/>
        <end position="550"/>
    </location>
</feature>